<feature type="compositionally biased region" description="Basic and acidic residues" evidence="7">
    <location>
        <begin position="202"/>
        <end position="220"/>
    </location>
</feature>
<dbReference type="Pfam" id="PF12444">
    <property type="entry name" value="Sox_N"/>
    <property type="match status" value="1"/>
</dbReference>
<keyword evidence="3 6" id="KW-0238">DNA-binding</keyword>
<evidence type="ECO:0000256" key="1">
    <source>
        <dbReference type="ARBA" id="ARBA00004123"/>
    </source>
</evidence>
<accession>A0ABP0GQT2</accession>
<evidence type="ECO:0000256" key="2">
    <source>
        <dbReference type="ARBA" id="ARBA00023015"/>
    </source>
</evidence>
<feature type="region of interest" description="Disordered" evidence="7">
    <location>
        <begin position="184"/>
        <end position="220"/>
    </location>
</feature>
<evidence type="ECO:0000313" key="10">
    <source>
        <dbReference type="Proteomes" id="UP001642483"/>
    </source>
</evidence>
<feature type="region of interest" description="Disordered" evidence="7">
    <location>
        <begin position="682"/>
        <end position="718"/>
    </location>
</feature>
<dbReference type="Gene3D" id="1.10.30.10">
    <property type="entry name" value="High mobility group box domain"/>
    <property type="match status" value="1"/>
</dbReference>
<evidence type="ECO:0000313" key="9">
    <source>
        <dbReference type="EMBL" id="CAK8692969.1"/>
    </source>
</evidence>
<keyword evidence="2" id="KW-0805">Transcription regulation</keyword>
<dbReference type="InterPro" id="IPR050917">
    <property type="entry name" value="SOX_TF"/>
</dbReference>
<organism evidence="9 10">
    <name type="scientific">Clavelina lepadiformis</name>
    <name type="common">Light-bulb sea squirt</name>
    <name type="synonym">Ascidia lepadiformis</name>
    <dbReference type="NCBI Taxonomy" id="159417"/>
    <lineage>
        <taxon>Eukaryota</taxon>
        <taxon>Metazoa</taxon>
        <taxon>Chordata</taxon>
        <taxon>Tunicata</taxon>
        <taxon>Ascidiacea</taxon>
        <taxon>Aplousobranchia</taxon>
        <taxon>Clavelinidae</taxon>
        <taxon>Clavelina</taxon>
    </lineage>
</organism>
<dbReference type="SUPFAM" id="SSF47095">
    <property type="entry name" value="HMG-box"/>
    <property type="match status" value="1"/>
</dbReference>
<comment type="subcellular location">
    <subcellularLocation>
        <location evidence="1">Nucleus</location>
    </subcellularLocation>
</comment>
<feature type="DNA-binding region" description="HMG box" evidence="6">
    <location>
        <begin position="252"/>
        <end position="320"/>
    </location>
</feature>
<dbReference type="Proteomes" id="UP001642483">
    <property type="component" value="Unassembled WGS sequence"/>
</dbReference>
<dbReference type="PANTHER" id="PTHR45803">
    <property type="entry name" value="SOX100B"/>
    <property type="match status" value="1"/>
</dbReference>
<evidence type="ECO:0000256" key="4">
    <source>
        <dbReference type="ARBA" id="ARBA00023163"/>
    </source>
</evidence>
<dbReference type="PANTHER" id="PTHR45803:SF10">
    <property type="entry name" value="HMG BOX DOMAIN-CONTAINING PROTEIN"/>
    <property type="match status" value="1"/>
</dbReference>
<feature type="compositionally biased region" description="Polar residues" evidence="7">
    <location>
        <begin position="188"/>
        <end position="197"/>
    </location>
</feature>
<dbReference type="CDD" id="cd22031">
    <property type="entry name" value="HMG-box_SoxE"/>
    <property type="match status" value="1"/>
</dbReference>
<keyword evidence="10" id="KW-1185">Reference proteome</keyword>
<comment type="caution">
    <text evidence="9">The sequence shown here is derived from an EMBL/GenBank/DDBJ whole genome shotgun (WGS) entry which is preliminary data.</text>
</comment>
<dbReference type="InterPro" id="IPR009071">
    <property type="entry name" value="HMG_box_dom"/>
</dbReference>
<evidence type="ECO:0000256" key="5">
    <source>
        <dbReference type="ARBA" id="ARBA00023242"/>
    </source>
</evidence>
<dbReference type="InterPro" id="IPR036910">
    <property type="entry name" value="HMG_box_dom_sf"/>
</dbReference>
<dbReference type="PROSITE" id="PS50118">
    <property type="entry name" value="HMG_BOX_2"/>
    <property type="match status" value="1"/>
</dbReference>
<feature type="compositionally biased region" description="Polar residues" evidence="7">
    <location>
        <begin position="330"/>
        <end position="352"/>
    </location>
</feature>
<reference evidence="9 10" key="1">
    <citation type="submission" date="2024-02" db="EMBL/GenBank/DDBJ databases">
        <authorList>
            <person name="Daric V."/>
            <person name="Darras S."/>
        </authorList>
    </citation>
    <scope>NUCLEOTIDE SEQUENCE [LARGE SCALE GENOMIC DNA]</scope>
</reference>
<evidence type="ECO:0000259" key="8">
    <source>
        <dbReference type="PROSITE" id="PS50118"/>
    </source>
</evidence>
<evidence type="ECO:0000256" key="6">
    <source>
        <dbReference type="PROSITE-ProRule" id="PRU00267"/>
    </source>
</evidence>
<sequence length="878" mass="96729">MPICLGPIDGPVIMNNDMSLLGDRKAVGNILASQGTVPVCASDWQAISPSTSENELRMRNGEQMAKEDDTSYQCYHSNSDFGFGKESRYLKRSSYKSDSDELDMQRNVSSGAYAKEKGTSSADDDFANCDIFEKTSDDNSNMVPTSSPTDLSQFCDVKSAVAVARAAATLLKSERAAGFDEFLDDSQESSSLRQPNINDDCLSDRDSNSEKESEDMSKDIKDAVSQVLKGYDWTLVPMPVRMNGSQKSKPHVKRPMNAFMVWAQAARRKLADQYPHLHNAELSKTLGKLWRLLSEGEKKPFVDEAERLRIKHKKDHPDYKYQPRRRKASKTASSGSDQSQSGTNQKPITGKQQVKKQAELNGGTADSANMHQTLIANPITIQQAKKLHTTPPRISPHGICHSPGSSSSMAMQHQGSAALMYDAMQEQRMGAYHNSPDAIVPTSPQSGSIYLSDDASKSMTTETTGTLKTNSKTQQPGSAHCMKMGGQEINTLPQKTSSAFDVAEFEQYLPHSSAPISPASRSSVGRTIDSESFAYSCMSAGKNTMAGNSTDRNVSPIDHSVQTSVFSPNKETSEGFSNVSWANQCEILSVEPNMPSNSPSPNAARFPFSRSSRFAYDGDMGQCTKYPMPSSAADFNSFPHQSPPGSRLPVKKEQVSPIQRHFYPQLNQDQQQAQFACMEALSPEPEVHSPPGPGSQQPYQAYFGTSRTGSESLSSSDLHSDAVFPQNFAQRSSFQSGRFEGCQSNLEPHRESRIPSIEETVRCSSESVKPYEHVGSPYDEAQSGHGSAERRFSLPTLSSNQYHRHHPYKQYAHGHHQALHGQYFSKSTDASHYVVPNEYTYVTPCVQMQHSAQYSSAQHQQTNWSLSSSPNEVFSSHQ</sequence>
<proteinExistence type="predicted"/>
<evidence type="ECO:0000256" key="7">
    <source>
        <dbReference type="SAM" id="MobiDB-lite"/>
    </source>
</evidence>
<feature type="region of interest" description="Disordered" evidence="7">
    <location>
        <begin position="631"/>
        <end position="650"/>
    </location>
</feature>
<keyword evidence="5 6" id="KW-0539">Nucleus</keyword>
<keyword evidence="4" id="KW-0804">Transcription</keyword>
<protein>
    <recommendedName>
        <fullName evidence="8">HMG box domain-containing protein</fullName>
    </recommendedName>
</protein>
<name>A0ABP0GQT2_CLALP</name>
<dbReference type="Pfam" id="PF00505">
    <property type="entry name" value="HMG_box"/>
    <property type="match status" value="1"/>
</dbReference>
<evidence type="ECO:0000256" key="3">
    <source>
        <dbReference type="ARBA" id="ARBA00023125"/>
    </source>
</evidence>
<dbReference type="InterPro" id="IPR022151">
    <property type="entry name" value="Sox_N"/>
</dbReference>
<dbReference type="SMART" id="SM00398">
    <property type="entry name" value="HMG"/>
    <property type="match status" value="1"/>
</dbReference>
<dbReference type="EMBL" id="CAWYQH010000130">
    <property type="protein sequence ID" value="CAK8692969.1"/>
    <property type="molecule type" value="Genomic_DNA"/>
</dbReference>
<feature type="compositionally biased region" description="Low complexity" evidence="7">
    <location>
        <begin position="694"/>
        <end position="717"/>
    </location>
</feature>
<feature type="region of interest" description="Disordered" evidence="7">
    <location>
        <begin position="387"/>
        <end position="410"/>
    </location>
</feature>
<gene>
    <name evidence="9" type="ORF">CVLEPA_LOCUS26196</name>
</gene>
<feature type="domain" description="HMG box" evidence="8">
    <location>
        <begin position="252"/>
        <end position="320"/>
    </location>
</feature>
<feature type="region of interest" description="Disordered" evidence="7">
    <location>
        <begin position="307"/>
        <end position="358"/>
    </location>
</feature>